<name>A0A1R1PRG0_ZANCU</name>
<evidence type="ECO:0000313" key="2">
    <source>
        <dbReference type="Proteomes" id="UP000188320"/>
    </source>
</evidence>
<organism evidence="1 2">
    <name type="scientific">Zancudomyces culisetae</name>
    <name type="common">Gut fungus</name>
    <name type="synonym">Smittium culisetae</name>
    <dbReference type="NCBI Taxonomy" id="1213189"/>
    <lineage>
        <taxon>Eukaryota</taxon>
        <taxon>Fungi</taxon>
        <taxon>Fungi incertae sedis</taxon>
        <taxon>Zoopagomycota</taxon>
        <taxon>Kickxellomycotina</taxon>
        <taxon>Harpellomycetes</taxon>
        <taxon>Harpellales</taxon>
        <taxon>Legeriomycetaceae</taxon>
        <taxon>Zancudomyces</taxon>
    </lineage>
</organism>
<sequence>MHTAIRTA</sequence>
<feature type="non-terminal residue" evidence="1">
    <location>
        <position position="8"/>
    </location>
</feature>
<evidence type="ECO:0000313" key="1">
    <source>
        <dbReference type="EMBL" id="OMH83529.1"/>
    </source>
</evidence>
<comment type="caution">
    <text evidence="1">The sequence shown here is derived from an EMBL/GenBank/DDBJ whole genome shotgun (WGS) entry which is preliminary data.</text>
</comment>
<keyword evidence="2" id="KW-1185">Reference proteome</keyword>
<accession>A0A1R1PRG0</accession>
<protein>
    <submittedName>
        <fullName evidence="1">Uncharacterized protein</fullName>
    </submittedName>
</protein>
<dbReference type="Proteomes" id="UP000188320">
    <property type="component" value="Unassembled WGS sequence"/>
</dbReference>
<dbReference type="EMBL" id="LSSK01000385">
    <property type="protein sequence ID" value="OMH83529.1"/>
    <property type="molecule type" value="Genomic_DNA"/>
</dbReference>
<proteinExistence type="predicted"/>
<gene>
    <name evidence="1" type="ORF">AX774_g2962</name>
</gene>
<reference evidence="2" key="1">
    <citation type="submission" date="2017-01" db="EMBL/GenBank/DDBJ databases">
        <authorList>
            <person name="Wang Y."/>
            <person name="White M."/>
            <person name="Kvist S."/>
            <person name="Moncalvo J.-M."/>
        </authorList>
    </citation>
    <scope>NUCLEOTIDE SEQUENCE [LARGE SCALE GENOMIC DNA]</scope>
    <source>
        <strain evidence="2">COL-18-3</strain>
    </source>
</reference>